<gene>
    <name evidence="1" type="ORF">AVDCRST_MAG93-6113</name>
</gene>
<protein>
    <submittedName>
        <fullName evidence="1">Uncharacterized protein</fullName>
    </submittedName>
</protein>
<name>A0A6J4LDC6_9CHLR</name>
<organism evidence="1">
    <name type="scientific">uncultured Chloroflexia bacterium</name>
    <dbReference type="NCBI Taxonomy" id="1672391"/>
    <lineage>
        <taxon>Bacteria</taxon>
        <taxon>Bacillati</taxon>
        <taxon>Chloroflexota</taxon>
        <taxon>Chloroflexia</taxon>
        <taxon>environmental samples</taxon>
    </lineage>
</organism>
<proteinExistence type="predicted"/>
<dbReference type="AlphaFoldDB" id="A0A6J4LDC6"/>
<evidence type="ECO:0000313" key="1">
    <source>
        <dbReference type="EMBL" id="CAA9329082.1"/>
    </source>
</evidence>
<accession>A0A6J4LDC6</accession>
<sequence length="72" mass="7541">RSLERRRCSLVAGGSAPDHECHSGLAPGAAHRQVRLIGVINQRVVAGGRELVAERGGRDEEAWAGTLSRGGA</sequence>
<feature type="non-terminal residue" evidence="1">
    <location>
        <position position="1"/>
    </location>
</feature>
<dbReference type="EMBL" id="CADCTR010002055">
    <property type="protein sequence ID" value="CAA9329082.1"/>
    <property type="molecule type" value="Genomic_DNA"/>
</dbReference>
<reference evidence="1" key="1">
    <citation type="submission" date="2020-02" db="EMBL/GenBank/DDBJ databases">
        <authorList>
            <person name="Meier V. D."/>
        </authorList>
    </citation>
    <scope>NUCLEOTIDE SEQUENCE</scope>
    <source>
        <strain evidence="1">AVDCRST_MAG93</strain>
    </source>
</reference>